<dbReference type="AlphaFoldDB" id="A0A0P1EXN1"/>
<dbReference type="Proteomes" id="UP000051298">
    <property type="component" value="Unassembled WGS sequence"/>
</dbReference>
<proteinExistence type="predicted"/>
<dbReference type="EMBL" id="CYRX01000011">
    <property type="protein sequence ID" value="CUH59853.1"/>
    <property type="molecule type" value="Genomic_DNA"/>
</dbReference>
<organism evidence="1 2">
    <name type="scientific">Thalassobacter stenotrophicus</name>
    <dbReference type="NCBI Taxonomy" id="266809"/>
    <lineage>
        <taxon>Bacteria</taxon>
        <taxon>Pseudomonadati</taxon>
        <taxon>Pseudomonadota</taxon>
        <taxon>Alphaproteobacteria</taxon>
        <taxon>Rhodobacterales</taxon>
        <taxon>Roseobacteraceae</taxon>
        <taxon>Thalassobacter</taxon>
    </lineage>
</organism>
<evidence type="ECO:0000313" key="1">
    <source>
        <dbReference type="EMBL" id="CUH59853.1"/>
    </source>
</evidence>
<gene>
    <name evidence="1" type="ORF">THS5294_01141</name>
</gene>
<sequence>MTRRTLTETELKFARICLERIETRYLNHKQQRLVCSLSSYIEWDSKLSDKQLSMLRGLKHTSDHAKRRDAIARGKLSPDVNERTTAKLNTVYNPISR</sequence>
<dbReference type="RefSeq" id="WP_058122956.1">
    <property type="nucleotide sequence ID" value="NZ_CYRX01000011.1"/>
</dbReference>
<protein>
    <submittedName>
        <fullName evidence="1">Uncharacterized protein</fullName>
    </submittedName>
</protein>
<reference evidence="1 2" key="1">
    <citation type="submission" date="2015-09" db="EMBL/GenBank/DDBJ databases">
        <authorList>
            <consortium name="Swine Surveillance"/>
        </authorList>
    </citation>
    <scope>NUCLEOTIDE SEQUENCE [LARGE SCALE GENOMIC DNA]</scope>
    <source>
        <strain evidence="1 2">CECT 5294</strain>
    </source>
</reference>
<accession>A0A0P1EXN1</accession>
<evidence type="ECO:0000313" key="2">
    <source>
        <dbReference type="Proteomes" id="UP000051298"/>
    </source>
</evidence>
<name>A0A0P1EXN1_9RHOB</name>